<keyword evidence="3" id="KW-1185">Reference proteome</keyword>
<accession>A0ABT7JEI9</accession>
<feature type="compositionally biased region" description="Polar residues" evidence="1">
    <location>
        <begin position="38"/>
        <end position="52"/>
    </location>
</feature>
<feature type="region of interest" description="Disordered" evidence="1">
    <location>
        <begin position="27"/>
        <end position="60"/>
    </location>
</feature>
<gene>
    <name evidence="2" type="ORF">QOL99_02310</name>
</gene>
<dbReference type="Proteomes" id="UP001302059">
    <property type="component" value="Unassembled WGS sequence"/>
</dbReference>
<comment type="caution">
    <text evidence="2">The sequence shown here is derived from an EMBL/GenBank/DDBJ whole genome shotgun (WGS) entry which is preliminary data.</text>
</comment>
<proteinExistence type="predicted"/>
<dbReference type="EMBL" id="JASNGB010000008">
    <property type="protein sequence ID" value="MDL2342977.1"/>
    <property type="molecule type" value="Genomic_DNA"/>
</dbReference>
<sequence length="60" mass="6640">MSGELVDQLARRFYDVEILKKMHGSFSTLGGKKKGQGTRLTRQESVNSSSSCGPGKAHWR</sequence>
<protein>
    <submittedName>
        <fullName evidence="2">Uncharacterized protein</fullName>
    </submittedName>
</protein>
<evidence type="ECO:0000313" key="3">
    <source>
        <dbReference type="Proteomes" id="UP001302059"/>
    </source>
</evidence>
<name>A0ABT7JEI9_9DEIO</name>
<dbReference type="RefSeq" id="WP_285521005.1">
    <property type="nucleotide sequence ID" value="NZ_JASNGB010000008.1"/>
</dbReference>
<reference evidence="2 3" key="1">
    <citation type="submission" date="2023-05" db="EMBL/GenBank/DDBJ databases">
        <authorList>
            <person name="Gao F."/>
        </authorList>
    </citation>
    <scope>NUCLEOTIDE SEQUENCE [LARGE SCALE GENOMIC DNA]</scope>
    <source>
        <strain evidence="2 3">MIMF12</strain>
    </source>
</reference>
<evidence type="ECO:0000256" key="1">
    <source>
        <dbReference type="SAM" id="MobiDB-lite"/>
    </source>
</evidence>
<organism evidence="2 3">
    <name type="scientific">Deinococcus rhizophilus</name>
    <dbReference type="NCBI Taxonomy" id="3049544"/>
    <lineage>
        <taxon>Bacteria</taxon>
        <taxon>Thermotogati</taxon>
        <taxon>Deinococcota</taxon>
        <taxon>Deinococci</taxon>
        <taxon>Deinococcales</taxon>
        <taxon>Deinococcaceae</taxon>
        <taxon>Deinococcus</taxon>
    </lineage>
</organism>
<evidence type="ECO:0000313" key="2">
    <source>
        <dbReference type="EMBL" id="MDL2342977.1"/>
    </source>
</evidence>